<dbReference type="InterPro" id="IPR025952">
    <property type="entry name" value="R3H-assoc_dom"/>
</dbReference>
<dbReference type="AlphaFoldDB" id="A0AAV4NWS6"/>
<name>A0AAV4NWS6_CAEEX</name>
<dbReference type="InterPro" id="IPR039629">
    <property type="entry name" value="R3HDM4"/>
</dbReference>
<gene>
    <name evidence="3" type="primary">R3HDM4</name>
    <name evidence="3" type="ORF">CEXT_38141</name>
</gene>
<dbReference type="PANTHER" id="PTHR32019:SF2">
    <property type="entry name" value="R3H DOMAIN-CONTAINING PROTEIN 4"/>
    <property type="match status" value="1"/>
</dbReference>
<evidence type="ECO:0000259" key="2">
    <source>
        <dbReference type="Pfam" id="PF13902"/>
    </source>
</evidence>
<reference evidence="3 4" key="1">
    <citation type="submission" date="2021-06" db="EMBL/GenBank/DDBJ databases">
        <title>Caerostris extrusa draft genome.</title>
        <authorList>
            <person name="Kono N."/>
            <person name="Arakawa K."/>
        </authorList>
    </citation>
    <scope>NUCLEOTIDE SEQUENCE [LARGE SCALE GENOMIC DNA]</scope>
</reference>
<sequence>MGVIKKSNFSNYRSDSIEDVLDNIENEVPDQVPNNEIRRPRKIKHRTPKPQAIGGCSATNAKSGKKKKRVDNSNYLLSLAEPEETQELSIHDFIPQNVSVFSKMFVHRDNFEIWNKFMNCTQDNEEWFKKNIKFDEPETSVDCGDAKYDLRSDHPAYIPSSCFQKIDGDLRFMLKKKHVPLGTLIHFEQELVTFFVNRPNSIYHCQIAKSFDRLLVHALSQYMDLSSLSYNRNGSRWTRVINKRTTFCLPQILLSTYLERRHNHTH</sequence>
<dbReference type="GO" id="GO:0003676">
    <property type="term" value="F:nucleic acid binding"/>
    <property type="evidence" value="ECO:0007669"/>
    <property type="project" value="InterPro"/>
</dbReference>
<dbReference type="Proteomes" id="UP001054945">
    <property type="component" value="Unassembled WGS sequence"/>
</dbReference>
<dbReference type="PANTHER" id="PTHR32019">
    <property type="entry name" value="R3H DOMAIN-CONTAINING PROTEIN 4"/>
    <property type="match status" value="1"/>
</dbReference>
<feature type="domain" description="R3H-associated N-terminal" evidence="2">
    <location>
        <begin position="61"/>
        <end position="176"/>
    </location>
</feature>
<dbReference type="EMBL" id="BPLR01003744">
    <property type="protein sequence ID" value="GIX88218.1"/>
    <property type="molecule type" value="Genomic_DNA"/>
</dbReference>
<feature type="region of interest" description="Disordered" evidence="1">
    <location>
        <begin position="44"/>
        <end position="67"/>
    </location>
</feature>
<organism evidence="3 4">
    <name type="scientific">Caerostris extrusa</name>
    <name type="common">Bark spider</name>
    <name type="synonym">Caerostris bankana</name>
    <dbReference type="NCBI Taxonomy" id="172846"/>
    <lineage>
        <taxon>Eukaryota</taxon>
        <taxon>Metazoa</taxon>
        <taxon>Ecdysozoa</taxon>
        <taxon>Arthropoda</taxon>
        <taxon>Chelicerata</taxon>
        <taxon>Arachnida</taxon>
        <taxon>Araneae</taxon>
        <taxon>Araneomorphae</taxon>
        <taxon>Entelegynae</taxon>
        <taxon>Araneoidea</taxon>
        <taxon>Araneidae</taxon>
        <taxon>Caerostris</taxon>
    </lineage>
</organism>
<proteinExistence type="predicted"/>
<keyword evidence="4" id="KW-1185">Reference proteome</keyword>
<dbReference type="Pfam" id="PF13902">
    <property type="entry name" value="R3H-assoc"/>
    <property type="match status" value="1"/>
</dbReference>
<evidence type="ECO:0000256" key="1">
    <source>
        <dbReference type="SAM" id="MobiDB-lite"/>
    </source>
</evidence>
<dbReference type="SUPFAM" id="SSF82708">
    <property type="entry name" value="R3H domain"/>
    <property type="match status" value="1"/>
</dbReference>
<accession>A0AAV4NWS6</accession>
<dbReference type="Gene3D" id="3.30.1370.50">
    <property type="entry name" value="R3H-like domain"/>
    <property type="match status" value="1"/>
</dbReference>
<dbReference type="InterPro" id="IPR036867">
    <property type="entry name" value="R3H_dom_sf"/>
</dbReference>
<protein>
    <submittedName>
        <fullName evidence="3">R3H domain-containing protein 4</fullName>
    </submittedName>
</protein>
<evidence type="ECO:0000313" key="4">
    <source>
        <dbReference type="Proteomes" id="UP001054945"/>
    </source>
</evidence>
<comment type="caution">
    <text evidence="3">The sequence shown here is derived from an EMBL/GenBank/DDBJ whole genome shotgun (WGS) entry which is preliminary data.</text>
</comment>
<evidence type="ECO:0000313" key="3">
    <source>
        <dbReference type="EMBL" id="GIX88218.1"/>
    </source>
</evidence>